<proteinExistence type="predicted"/>
<dbReference type="EMBL" id="CP029254">
    <property type="protein sequence ID" value="AWK11988.1"/>
    <property type="molecule type" value="Genomic_DNA"/>
</dbReference>
<reference evidence="2 3" key="1">
    <citation type="submission" date="2018-05" db="EMBL/GenBank/DDBJ databases">
        <title>Complete genome sequence of the Type Strain of Streptomyces spongiicola HNM0071, the producer of staurosporine.</title>
        <authorList>
            <person name="Zhou S."/>
            <person name="Huang X."/>
        </authorList>
    </citation>
    <scope>NUCLEOTIDE SEQUENCE [LARGE SCALE GENOMIC DNA]</scope>
    <source>
        <strain evidence="2 3">HNM0071</strain>
    </source>
</reference>
<gene>
    <name evidence="2" type="ORF">DDQ41_27145</name>
</gene>
<keyword evidence="3" id="KW-1185">Reference proteome</keyword>
<evidence type="ECO:0000313" key="3">
    <source>
        <dbReference type="Proteomes" id="UP000245051"/>
    </source>
</evidence>
<feature type="region of interest" description="Disordered" evidence="1">
    <location>
        <begin position="1"/>
        <end position="66"/>
    </location>
</feature>
<feature type="compositionally biased region" description="Gly residues" evidence="1">
    <location>
        <begin position="52"/>
        <end position="63"/>
    </location>
</feature>
<accession>A0ABM6VCF0</accession>
<evidence type="ECO:0000256" key="1">
    <source>
        <dbReference type="SAM" id="MobiDB-lite"/>
    </source>
</evidence>
<evidence type="ECO:0000313" key="2">
    <source>
        <dbReference type="EMBL" id="AWK11988.1"/>
    </source>
</evidence>
<dbReference type="Proteomes" id="UP000245051">
    <property type="component" value="Chromosome"/>
</dbReference>
<name>A0ABM6VCF0_9ACTN</name>
<protein>
    <submittedName>
        <fullName evidence="2">Uncharacterized protein</fullName>
    </submittedName>
</protein>
<organism evidence="2 3">
    <name type="scientific">Streptomyces spongiicola</name>
    <dbReference type="NCBI Taxonomy" id="1690221"/>
    <lineage>
        <taxon>Bacteria</taxon>
        <taxon>Bacillati</taxon>
        <taxon>Actinomycetota</taxon>
        <taxon>Actinomycetes</taxon>
        <taxon>Kitasatosporales</taxon>
        <taxon>Streptomycetaceae</taxon>
        <taxon>Streptomyces</taxon>
    </lineage>
</organism>
<sequence length="128" mass="12785">MVHGPVRTGPRRFRAAHGGGPLLPGGVRHRAVSAAGDPSGPARPGPARHRVGPGGAGTGGAGTGEAPVDRLAVLPVPGQAARWRPEARRLVTTRHPSSLAAEPLTGIVQSAAHLLVPPHGVLLPPGGV</sequence>